<gene>
    <name evidence="1" type="ORF">WT57_01485</name>
</gene>
<dbReference type="InterPro" id="IPR021295">
    <property type="entry name" value="DUF2867"/>
</dbReference>
<evidence type="ECO:0000313" key="2">
    <source>
        <dbReference type="Proteomes" id="UP000061512"/>
    </source>
</evidence>
<evidence type="ECO:0008006" key="3">
    <source>
        <dbReference type="Google" id="ProtNLM"/>
    </source>
</evidence>
<dbReference type="Pfam" id="PF11066">
    <property type="entry name" value="DUF2867"/>
    <property type="match status" value="1"/>
</dbReference>
<organism evidence="1 2">
    <name type="scientific">Burkholderia pseudomultivorans</name>
    <dbReference type="NCBI Taxonomy" id="1207504"/>
    <lineage>
        <taxon>Bacteria</taxon>
        <taxon>Pseudomonadati</taxon>
        <taxon>Pseudomonadota</taxon>
        <taxon>Betaproteobacteria</taxon>
        <taxon>Burkholderiales</taxon>
        <taxon>Burkholderiaceae</taxon>
        <taxon>Burkholderia</taxon>
        <taxon>Burkholderia cepacia complex</taxon>
    </lineage>
</organism>
<dbReference type="RefSeq" id="WP_060299803.1">
    <property type="nucleotide sequence ID" value="NZ_LPJX01000055.1"/>
</dbReference>
<name>A0A132EVT0_9BURK</name>
<dbReference type="Proteomes" id="UP000061512">
    <property type="component" value="Unassembled WGS sequence"/>
</dbReference>
<proteinExistence type="predicted"/>
<protein>
    <recommendedName>
        <fullName evidence="3">DUF2867 domain-containing protein</fullName>
    </recommendedName>
</protein>
<evidence type="ECO:0000313" key="1">
    <source>
        <dbReference type="EMBL" id="KWF60758.1"/>
    </source>
</evidence>
<dbReference type="EMBL" id="LPJX01000055">
    <property type="protein sequence ID" value="KWF60758.1"/>
    <property type="molecule type" value="Genomic_DNA"/>
</dbReference>
<sequence>MQTNSKKAERVGLPANSRLSRSYDRADFADAFSVALPATACNDAASLARHVFAGQPGWIALLQRVRDLAVWPLGLKGTVELKAAKGDRISIFRVFERHHDEIILGEDDRHLDFRVSVLVQPASDGLPRRLTVTTVVFYNRPLGRAYLGVIAPFHRLVVRASLDRAQELGWPG</sequence>
<comment type="caution">
    <text evidence="1">The sequence shown here is derived from an EMBL/GenBank/DDBJ whole genome shotgun (WGS) entry which is preliminary data.</text>
</comment>
<accession>A0A132EVT0</accession>
<dbReference type="AlphaFoldDB" id="A0A132EVT0"/>
<reference evidence="1 2" key="1">
    <citation type="submission" date="2015-11" db="EMBL/GenBank/DDBJ databases">
        <title>Expanding the genomic diversity of Burkholderia species for the development of highly accurate diagnostics.</title>
        <authorList>
            <person name="Sahl J."/>
            <person name="Keim P."/>
            <person name="Wagner D."/>
        </authorList>
    </citation>
    <scope>NUCLEOTIDE SEQUENCE [LARGE SCALE GENOMIC DNA]</scope>
    <source>
        <strain evidence="1 2">MSMB574WGS</strain>
    </source>
</reference>